<name>A0A6P2CQ62_9LACO</name>
<proteinExistence type="predicted"/>
<accession>A0A6P2CQ62</accession>
<reference evidence="2 3" key="1">
    <citation type="submission" date="2019-01" db="EMBL/GenBank/DDBJ databases">
        <title>Leuconostoc litchii sp. nov., a novel lactic acid bacterium isolated from lychee.</title>
        <authorList>
            <person name="Wang L.-T."/>
        </authorList>
    </citation>
    <scope>NUCLEOTIDE SEQUENCE [LARGE SCALE GENOMIC DNA]</scope>
    <source>
        <strain evidence="2 3">MB7</strain>
    </source>
</reference>
<dbReference type="Proteomes" id="UP000442244">
    <property type="component" value="Unassembled WGS sequence"/>
</dbReference>
<dbReference type="AlphaFoldDB" id="A0A6P2CQ62"/>
<evidence type="ECO:0000256" key="1">
    <source>
        <dbReference type="SAM" id="Phobius"/>
    </source>
</evidence>
<protein>
    <submittedName>
        <fullName evidence="2">DUF4811 domain-containing protein</fullName>
    </submittedName>
</protein>
<dbReference type="RefSeq" id="WP_148606312.1">
    <property type="nucleotide sequence ID" value="NZ_SDGY01000005.1"/>
</dbReference>
<keyword evidence="1" id="KW-0472">Membrane</keyword>
<dbReference type="Pfam" id="PF16069">
    <property type="entry name" value="DUF4811"/>
    <property type="match status" value="1"/>
</dbReference>
<evidence type="ECO:0000313" key="2">
    <source>
        <dbReference type="EMBL" id="TYC46360.1"/>
    </source>
</evidence>
<gene>
    <name evidence="2" type="ORF">ESZ47_07760</name>
</gene>
<keyword evidence="1" id="KW-0812">Transmembrane</keyword>
<feature type="transmembrane region" description="Helical" evidence="1">
    <location>
        <begin position="25"/>
        <end position="46"/>
    </location>
</feature>
<organism evidence="2 3">
    <name type="scientific">Leuconostoc litchii</name>
    <dbReference type="NCBI Taxonomy" id="1981069"/>
    <lineage>
        <taxon>Bacteria</taxon>
        <taxon>Bacillati</taxon>
        <taxon>Bacillota</taxon>
        <taxon>Bacilli</taxon>
        <taxon>Lactobacillales</taxon>
        <taxon>Lactobacillaceae</taxon>
        <taxon>Leuconostoc</taxon>
    </lineage>
</organism>
<keyword evidence="3" id="KW-1185">Reference proteome</keyword>
<sequence length="227" mass="25054">MIILIMAIFAILAFLANMMLENRIIRITTTAVMFVGLIISVIGIIANMHDHYGMKQVTTTEKKQIYTAGGANQGFGILLYQGIGSNGEENVYIYKHSAKTTKNYVAKPNLKTTSSRQSISGNKAYKITKTTRWVYKNNTYKLLFGIADNNKTVKHRHTTYQVPETWVALTTTQAKSLSAKMAPKNDAEKIAAAEKQKQLSALAQTNPDKAAQLQVQAIKAALNIKGV</sequence>
<dbReference type="InterPro" id="IPR032083">
    <property type="entry name" value="DUF4811"/>
</dbReference>
<dbReference type="EMBL" id="SDGY01000005">
    <property type="protein sequence ID" value="TYC46360.1"/>
    <property type="molecule type" value="Genomic_DNA"/>
</dbReference>
<evidence type="ECO:0000313" key="3">
    <source>
        <dbReference type="Proteomes" id="UP000442244"/>
    </source>
</evidence>
<keyword evidence="1" id="KW-1133">Transmembrane helix</keyword>
<comment type="caution">
    <text evidence="2">The sequence shown here is derived from an EMBL/GenBank/DDBJ whole genome shotgun (WGS) entry which is preliminary data.</text>
</comment>
<dbReference type="OrthoDB" id="2249491at2"/>